<dbReference type="PROSITE" id="PS00092">
    <property type="entry name" value="N6_MTASE"/>
    <property type="match status" value="1"/>
</dbReference>
<name>A0A6S6S3A3_9BACT</name>
<dbReference type="InterPro" id="IPR029063">
    <property type="entry name" value="SAM-dependent_MTases_sf"/>
</dbReference>
<dbReference type="GO" id="GO:0032259">
    <property type="term" value="P:methylation"/>
    <property type="evidence" value="ECO:0007669"/>
    <property type="project" value="InterPro"/>
</dbReference>
<dbReference type="SUPFAM" id="SSF53335">
    <property type="entry name" value="S-adenosyl-L-methionine-dependent methyltransferases"/>
    <property type="match status" value="1"/>
</dbReference>
<dbReference type="InterPro" id="IPR006935">
    <property type="entry name" value="Helicase/UvrB_N"/>
</dbReference>
<dbReference type="PANTHER" id="PTHR41313:SF1">
    <property type="entry name" value="DNA METHYLASE ADENINE-SPECIFIC DOMAIN-CONTAINING PROTEIN"/>
    <property type="match status" value="1"/>
</dbReference>
<evidence type="ECO:0000256" key="1">
    <source>
        <dbReference type="SAM" id="Coils"/>
    </source>
</evidence>
<sequence>MKDIVHILKSKYNYGLNNGKTTDKKREQQSFNYFSALLLQRGSFSLSVVNEQVSKATLSEREDLERFYAQIEKTVKELETLGFMEYDEASETYLFSSPQLEQKLKKRLEFVMVSKDDLIINFKNDEIKTALNKNLEQLQGLLSEDTEGTMKFLYTAAKMLPFSFNNKVMAHIQAVEYSLVIDSLQSTDFWSHKNVFVKKGEKGIDLIVPSKFPLFEYENGQAKLNQKGQKIPQFDEEGNYKFGLRFILKKSFDKSQVNLNQYQRSEYQIRKDYESVLMELKYAISKSSLAKSIEFKVFESKEEEVADLFNKIANNFSGTEEQKNAIKYIFSAYTELYIPHQSQYPLMDKEVLSEIKEPIEYSKSIARLLGMENIFFNKEKNIYQIKGKSDANAKGIDRVTLDMARENAKEIEHISYQKAYINEYKNEYKITYEKGYEYDQRRTKNIYNRNDRKRSKRASNQISEEVEQSINQRESIGELQSKESKRDTSIIDDINERGGLQREGGLGNSQREVFPNRSLESDVLKLDRYLAEQTYNSVIFEENLTFLEVLNKFGKKVILDFSNFKNQKYLNDAIKNPNDYNILEVENYQGTNANYLLIRNDYSYLYESQKGSAYIELDNFMTSAKAWSIKEENPELTQTKVGEYQVFNKQLAEYLKYPLLQNNNLKLATLIDAVNIDEVTRKNIHKRYSTLSDKEKENWQDTLDSIFQSRVVEIRNKIVALVLEFENREDSKENRTNLFFKYGELDYVGAGQNIIGMKFFDIEDQLHSIDDYIDLLKDTDTFKVLESAVNSVSKSLLKNANFIEKRIGLPYEIISDGIAKFMVNNQQLFINEKGHVLDDAIEESNSRDSGREERSFALTKTRKETIEWINKALIEEEKREEDIQLIKPLKKQRNNSKNLFNMDEDYTIENVEPKVRIFDFSLSQEKRDEIFKTLKGKEASDFLFDEALYIEQRNKVRDELFISMIEKNLSLSTDYERIVEESLSDYPEHKQYFHSEDGIIEMEKLFIDKFKKDVQLNNKNGVDVSGELSNFSFTAIVDNGESKYEHIDESKISQTDYVNIVAFIKTSENGNEFFPLRIPANEKLDKYEDYVKELSRGKYTEIYEDKSFSEKELANFEKIDNLLKKEIPLLELFRKINNHELNKDTFYKIVTEEEIQNSMGQLVYLAQRDYGALDETDQGWLFSHYELNHSVVFAYEQIMATKTDEELLQIVAQWTKNYPQSHLYLEEIIVNQENKELDLEGEIIEMLDRALMVKLQNSDVYNKYRIQSNNGLISVINNLTKERIDVEIKSYEENELFFKIDELLKIGKYLHLTESEKFKYEYNTLNHEIKVFNLSEHYSSSEIQTIFIHRAVNKEMVADNYIFNLMDTIHRELLENELNIIDGLNSSEKDKVNNKEKLLAVETYIKEKTGLESEWVDGDFLEFQIGEIVYLVDSNAEATIYNNVVGLENGEHSEINTGIDDVVKEISTELAKQKEDNFSDNQEIKIEIKELLDIVLKSRLLEDKYKKVVIESSNDSDIVRIIYTYGLKENKLSMGIGVDEYSESYLLKIVDEMVHAITKIEDKKSEKDRIKSIPKESIEAIKSPLTKNKNFEKKVKPDFVLKEDEKVGAKTKFRNNVNALDVISKLEEGLDLSTEDRVLLSRYTGWGGIPQSFYKSDNSTAKGWESEAEELKAIMDENSYAQARRSTLDSFYTPVEVSKEMWRAINNMGFKGGNILEPSLGIGGFIGTMPTKFKSNTKTYGVELDAVTAKIARELYPSVKVYNTGFQDFSMDHIPVTLVIGNPPFGDLKYEHHDKEENAFRKLTVHNYFMAKAIDSLEEGGVMAMVVSNAFLDAQDDTTRQYIHKSSDLLDAIRLPNDAFKDSAHTEVTTDIVFFRKRLSSERADYNTWVGLDTINDTPINRYFTYKEENLLGEWGKFGTMYGGGIPALVAKKGQDTKVLLREAIDRVPKRMEIQYKNGGGNNQRKDIFAYAKGNVTKEEQTLKIGSINIKVGSLFVQETMDLNNQPSKEINLRLPDVNGEPKFRKIDYLSNRTDKETGKVESTVNKKQIDRVEGMISLVNVANDLRKAQIDKDYTSEDIEEIRNSLNGIYDSFVKKHSYLSSNINKRLFSMDVDAPFLLSLERKYDKGVTAVVARKTGEASRNASAIKAEIFSTRTQYPYMRPERAENEEEALYIALGESGFVDIEYMSSLLEKEELEIEKSLEAKGFIFNDPIDGWISREEYLSGDVKKKYKQTTNHDYLRALKEVIPKDIEPHDISVQLGAGWIPEQDMNDFLKEITENDAQSTYVAFGADWTISINPTDSSKRKWETDRADFKKIIISSLNNKQIIIHDTYIDGNGNEAKRVNEDATIAANDKMEALKETFDKWIWSSEERRERLGKLYNDKFNRYAPREYDGSHLKFIGKVDDSIFELRPHQRDAVYRGIVDGKILLDHTVGTGKTATLICTVMEMKRMNKVKKQLLAVPNHLVGQWAKEWLELYPNANILASDKKDFEKSNRQLLFSKMTTGNYDVIIIAHSQLTKIQNDPKFTKRFLDEQIQTINNAIDQVREIEGKDTRTVKQYEKNRAKLEEQVESLLKLERDNLVTFKELGVDALAIDEAHEFKNLQYTTSLQRVGGLGNPEGSKKAFDLFIKARMLGEETGEKNLFFLTGTPISNTIAEMYTMQKYMDYGQLKENDILHFDAWVKQYAEVVSDWELSPSGKYQMRSRLSKFKNMPELMQSYRSFADVVTREQIQTHLAKLGKRLSVPDMIGGKPNNIINERSEQQAMFIGIPDKDDRYSQISLVYRSENIPKKPKKGDDNMLVIMSEARKCALDMRLINPNALDDKNSKVNIMIEYLLAQYKLWNDFKGAQLIFCDLSTPKNSNNKEKIRIEDLVVLADTGTQEEKLNANRELNKLSGDDLMALKTSFDVYNDIKSKLISFGIPEKEIAFIHDANTDKKKSELFDQVNGGNIRFLLGSTSKMGAGMNAQQKLVGLHHLDAPWRPSDLEQREGRIIRQGNFLYNLFEVAKKYSEDTSDDNFTELSKALKMIGMKYEEFSVALAKLPSKKFEVMVNRYATKATLDSRMWQTLETKAKFIEQIKLAGFDEREVEDISLESSNSAEMKAISSGNPLILEEMTLKKDIKKLEALAKNHMFTQFNVEKDIEKLSKVIEKFPRKSEEYKEDILKSDAFKKEIDKNGFSIIVNNKSFDSREEAGIEIIGIFNNISTSVDNIYKNTDSIEVGKLGSFKLFMEKSSHFSGGKGIVILEGNDLYELEMDIDSSPIGLSTKIVNLLNKPIERNDKLITEFMNAEKELPKIKEQVAVFDKEDELFILKDRYKKVIIELRPKEKKEEEIEQSQKNTEESPSHDEDTMIRNR</sequence>
<dbReference type="GO" id="GO:0016787">
    <property type="term" value="F:hydrolase activity"/>
    <property type="evidence" value="ECO:0007669"/>
    <property type="project" value="InterPro"/>
</dbReference>
<feature type="coiled-coil region" evidence="1">
    <location>
        <begin position="2534"/>
        <end position="2582"/>
    </location>
</feature>
<feature type="domain" description="Helicase ATP-binding" evidence="3">
    <location>
        <begin position="2409"/>
        <end position="2688"/>
    </location>
</feature>
<feature type="compositionally biased region" description="Polar residues" evidence="2">
    <location>
        <begin position="458"/>
        <end position="474"/>
    </location>
</feature>
<evidence type="ECO:0000259" key="3">
    <source>
        <dbReference type="SMART" id="SM00487"/>
    </source>
</evidence>
<reference evidence="4" key="1">
    <citation type="submission" date="2020-01" db="EMBL/GenBank/DDBJ databases">
        <authorList>
            <person name="Meier V. D."/>
            <person name="Meier V D."/>
        </authorList>
    </citation>
    <scope>NUCLEOTIDE SEQUENCE</scope>
    <source>
        <strain evidence="4">HLG_WM_MAG_06</strain>
    </source>
</reference>
<dbReference type="GO" id="GO:0005524">
    <property type="term" value="F:ATP binding"/>
    <property type="evidence" value="ECO:0007669"/>
    <property type="project" value="InterPro"/>
</dbReference>
<feature type="compositionally biased region" description="Basic and acidic residues" evidence="2">
    <location>
        <begin position="3342"/>
        <end position="3358"/>
    </location>
</feature>
<accession>A0A6S6S3A3</accession>
<dbReference type="Gene3D" id="3.40.50.150">
    <property type="entry name" value="Vaccinia Virus protein VP39"/>
    <property type="match status" value="1"/>
</dbReference>
<dbReference type="InterPro" id="IPR052933">
    <property type="entry name" value="DNA_Protect_Modify"/>
</dbReference>
<dbReference type="InterPro" id="IPR014001">
    <property type="entry name" value="Helicase_ATP-bd"/>
</dbReference>
<protein>
    <recommendedName>
        <fullName evidence="3">Helicase ATP-binding domain-containing protein</fullName>
    </recommendedName>
</protein>
<evidence type="ECO:0000313" key="4">
    <source>
        <dbReference type="EMBL" id="CAA6799783.1"/>
    </source>
</evidence>
<proteinExistence type="predicted"/>
<dbReference type="InterPro" id="IPR027417">
    <property type="entry name" value="P-loop_NTPase"/>
</dbReference>
<feature type="region of interest" description="Disordered" evidence="2">
    <location>
        <begin position="3331"/>
        <end position="3358"/>
    </location>
</feature>
<keyword evidence="1" id="KW-0175">Coiled coil</keyword>
<dbReference type="Gene3D" id="3.40.50.300">
    <property type="entry name" value="P-loop containing nucleotide triphosphate hydrolases"/>
    <property type="match status" value="2"/>
</dbReference>
<gene>
    <name evidence="4" type="ORF">HELGO_WM11963</name>
</gene>
<dbReference type="PRINTS" id="PR00507">
    <property type="entry name" value="N12N6MTFRASE"/>
</dbReference>
<dbReference type="GO" id="GO:0008168">
    <property type="term" value="F:methyltransferase activity"/>
    <property type="evidence" value="ECO:0007669"/>
    <property type="project" value="InterPro"/>
</dbReference>
<dbReference type="InterPro" id="IPR002052">
    <property type="entry name" value="DNA_methylase_N6_adenine_CS"/>
</dbReference>
<dbReference type="EMBL" id="CACVAP010000026">
    <property type="protein sequence ID" value="CAA6799783.1"/>
    <property type="molecule type" value="Genomic_DNA"/>
</dbReference>
<dbReference type="SUPFAM" id="SSF52540">
    <property type="entry name" value="P-loop containing nucleoside triphosphate hydrolases"/>
    <property type="match status" value="2"/>
</dbReference>
<dbReference type="SMART" id="SM00487">
    <property type="entry name" value="DEXDc"/>
    <property type="match status" value="1"/>
</dbReference>
<evidence type="ECO:0000256" key="2">
    <source>
        <dbReference type="SAM" id="MobiDB-lite"/>
    </source>
</evidence>
<feature type="compositionally biased region" description="Basic and acidic residues" evidence="2">
    <location>
        <begin position="480"/>
        <end position="500"/>
    </location>
</feature>
<feature type="region of interest" description="Disordered" evidence="2">
    <location>
        <begin position="444"/>
        <end position="512"/>
    </location>
</feature>
<dbReference type="GO" id="GO:0003677">
    <property type="term" value="F:DNA binding"/>
    <property type="evidence" value="ECO:0007669"/>
    <property type="project" value="InterPro"/>
</dbReference>
<dbReference type="PANTHER" id="PTHR41313">
    <property type="entry name" value="ADENINE-SPECIFIC METHYLTRANSFERASE"/>
    <property type="match status" value="1"/>
</dbReference>
<organism evidence="4">
    <name type="scientific">uncultured Sulfurovum sp</name>
    <dbReference type="NCBI Taxonomy" id="269237"/>
    <lineage>
        <taxon>Bacteria</taxon>
        <taxon>Pseudomonadati</taxon>
        <taxon>Campylobacterota</taxon>
        <taxon>Epsilonproteobacteria</taxon>
        <taxon>Campylobacterales</taxon>
        <taxon>Sulfurovaceae</taxon>
        <taxon>Sulfurovum</taxon>
        <taxon>environmental samples</taxon>
    </lineage>
</organism>
<dbReference type="Pfam" id="PF04851">
    <property type="entry name" value="ResIII"/>
    <property type="match status" value="1"/>
</dbReference>